<dbReference type="eggNOG" id="COG1131">
    <property type="taxonomic scope" value="Bacteria"/>
</dbReference>
<dbReference type="AlphaFoldDB" id="A0A0A3Y4D7"/>
<name>A0A0A3Y4D7_BRAJP</name>
<evidence type="ECO:0000313" key="6">
    <source>
        <dbReference type="EMBL" id="KGT80256.1"/>
    </source>
</evidence>
<comment type="caution">
    <text evidence="6">The sequence shown here is derived from an EMBL/GenBank/DDBJ whole genome shotgun (WGS) entry which is preliminary data.</text>
</comment>
<dbReference type="PANTHER" id="PTHR43038:SF3">
    <property type="entry name" value="ABC TRANSPORTER G FAMILY MEMBER 20 ISOFORM X1"/>
    <property type="match status" value="1"/>
</dbReference>
<sequence length="312" mass="33819">MSGGNGNGIAIDVKGLTKSFGGREVVHDLSMQVKRGSIYGFLGPNGSGKTTTIRILCGLLTPDSGEGTCLGYDIRRDAEKIKRQVGYMTQRFSLYQDLSVRENLEFVARLYGLTDARGAARDMIKRLGLSGREEQLAGELSGGWKQRLALGACTLPSPKLLLLDEPTAGVDPKARRDFWNEIHALAADGLTVLVSTHYMDEAERCHEIAYIAYGHLLAHGTVEEVIAKSALTTYTVTGEELNGLTAALTGKPGVDMVAPFGTSLHVSGRDVAALEASIAPWREKGGLHWHKSSPSLEDVFIELMSRSRDNFQ</sequence>
<protein>
    <submittedName>
        <fullName evidence="6">Multidrug ABC transporter ATP-binding protein</fullName>
    </submittedName>
</protein>
<dbReference type="InterPro" id="IPR017871">
    <property type="entry name" value="ABC_transporter-like_CS"/>
</dbReference>
<feature type="domain" description="ABC transporter" evidence="5">
    <location>
        <begin position="11"/>
        <end position="238"/>
    </location>
</feature>
<dbReference type="STRING" id="375.BKD09_RS21410"/>
<evidence type="ECO:0000256" key="3">
    <source>
        <dbReference type="ARBA" id="ARBA00022840"/>
    </source>
</evidence>
<dbReference type="InterPro" id="IPR003593">
    <property type="entry name" value="AAA+_ATPase"/>
</dbReference>
<organism evidence="6 7">
    <name type="scientific">Bradyrhizobium japonicum</name>
    <dbReference type="NCBI Taxonomy" id="375"/>
    <lineage>
        <taxon>Bacteria</taxon>
        <taxon>Pseudomonadati</taxon>
        <taxon>Pseudomonadota</taxon>
        <taxon>Alphaproteobacteria</taxon>
        <taxon>Hyphomicrobiales</taxon>
        <taxon>Nitrobacteraceae</taxon>
        <taxon>Bradyrhizobium</taxon>
    </lineage>
</organism>
<dbReference type="SMART" id="SM00382">
    <property type="entry name" value="AAA"/>
    <property type="match status" value="1"/>
</dbReference>
<accession>A0A0A3Y4D7</accession>
<keyword evidence="2" id="KW-0547">Nucleotide-binding</keyword>
<evidence type="ECO:0000256" key="4">
    <source>
        <dbReference type="ARBA" id="ARBA00024722"/>
    </source>
</evidence>
<dbReference type="PROSITE" id="PS50893">
    <property type="entry name" value="ABC_TRANSPORTER_2"/>
    <property type="match status" value="1"/>
</dbReference>
<dbReference type="Gene3D" id="3.40.50.300">
    <property type="entry name" value="P-loop containing nucleotide triphosphate hydrolases"/>
    <property type="match status" value="1"/>
</dbReference>
<comment type="function">
    <text evidence="4">Involved in beta-(1--&gt;2)glucan export. Transmembrane domains (TMD) form a pore in the inner membrane and the ATP-binding domain (NBD) is responsible for energy generation.</text>
</comment>
<dbReference type="PROSITE" id="PS00211">
    <property type="entry name" value="ABC_TRANSPORTER_1"/>
    <property type="match status" value="1"/>
</dbReference>
<dbReference type="PANTHER" id="PTHR43038">
    <property type="entry name" value="ATP-BINDING CASSETTE, SUB-FAMILY H, MEMBER 1"/>
    <property type="match status" value="1"/>
</dbReference>
<dbReference type="SUPFAM" id="SSF52540">
    <property type="entry name" value="P-loop containing nucleoside triphosphate hydrolases"/>
    <property type="match status" value="1"/>
</dbReference>
<dbReference type="EMBL" id="JRPN01000005">
    <property type="protein sequence ID" value="KGT80256.1"/>
    <property type="molecule type" value="Genomic_DNA"/>
</dbReference>
<dbReference type="GO" id="GO:0016887">
    <property type="term" value="F:ATP hydrolysis activity"/>
    <property type="evidence" value="ECO:0007669"/>
    <property type="project" value="InterPro"/>
</dbReference>
<keyword evidence="3 6" id="KW-0067">ATP-binding</keyword>
<evidence type="ECO:0000256" key="1">
    <source>
        <dbReference type="ARBA" id="ARBA00005417"/>
    </source>
</evidence>
<comment type="similarity">
    <text evidence="1">Belongs to the ABC transporter superfamily.</text>
</comment>
<dbReference type="Proteomes" id="UP000030377">
    <property type="component" value="Unassembled WGS sequence"/>
</dbReference>
<evidence type="ECO:0000256" key="2">
    <source>
        <dbReference type="ARBA" id="ARBA00022741"/>
    </source>
</evidence>
<dbReference type="RefSeq" id="WP_041954903.1">
    <property type="nucleotide sequence ID" value="NZ_JRPN01000005.1"/>
</dbReference>
<dbReference type="GO" id="GO:0005524">
    <property type="term" value="F:ATP binding"/>
    <property type="evidence" value="ECO:0007669"/>
    <property type="project" value="UniProtKB-KW"/>
</dbReference>
<reference evidence="6 7" key="1">
    <citation type="submission" date="2014-09" db="EMBL/GenBank/DDBJ databases">
        <title>Draft genome of Bradyrhizobium japonicum Is-34.</title>
        <authorList>
            <person name="Tsurumaru H."/>
            <person name="Yamakawa T."/>
            <person name="Hashimoto S."/>
            <person name="Okizaki K."/>
            <person name="Kanesaki Y."/>
            <person name="Yoshikawa H."/>
            <person name="Yajima S."/>
        </authorList>
    </citation>
    <scope>NUCLEOTIDE SEQUENCE [LARGE SCALE GENOMIC DNA]</scope>
    <source>
        <strain evidence="6 7">Is-34</strain>
    </source>
</reference>
<dbReference type="InterPro" id="IPR027417">
    <property type="entry name" value="P-loop_NTPase"/>
</dbReference>
<proteinExistence type="inferred from homology"/>
<gene>
    <name evidence="6" type="ORF">MA20_09455</name>
</gene>
<dbReference type="Pfam" id="PF00005">
    <property type="entry name" value="ABC_tran"/>
    <property type="match status" value="1"/>
</dbReference>
<evidence type="ECO:0000313" key="7">
    <source>
        <dbReference type="Proteomes" id="UP000030377"/>
    </source>
</evidence>
<dbReference type="CDD" id="cd03230">
    <property type="entry name" value="ABC_DR_subfamily_A"/>
    <property type="match status" value="1"/>
</dbReference>
<evidence type="ECO:0000259" key="5">
    <source>
        <dbReference type="PROSITE" id="PS50893"/>
    </source>
</evidence>
<dbReference type="InterPro" id="IPR003439">
    <property type="entry name" value="ABC_transporter-like_ATP-bd"/>
</dbReference>